<dbReference type="AlphaFoldDB" id="A0A8B7NH79"/>
<evidence type="ECO:0000313" key="5">
    <source>
        <dbReference type="RefSeq" id="XP_018012751.1"/>
    </source>
</evidence>
<evidence type="ECO:0000313" key="4">
    <source>
        <dbReference type="Proteomes" id="UP000694843"/>
    </source>
</evidence>
<feature type="compositionally biased region" description="Basic and acidic residues" evidence="2">
    <location>
        <begin position="650"/>
        <end position="660"/>
    </location>
</feature>
<evidence type="ECO:0000256" key="2">
    <source>
        <dbReference type="SAM" id="MobiDB-lite"/>
    </source>
</evidence>
<dbReference type="GO" id="GO:0005737">
    <property type="term" value="C:cytoplasm"/>
    <property type="evidence" value="ECO:0007669"/>
    <property type="project" value="TreeGrafter"/>
</dbReference>
<sequence length="959" mass="105469">MTSSLHQIVANSLWFAFDALDQHKLGVVDKSRLKELTRQIGDALHLERAVEGCLADYRSTDTLNFDQYLHFLEYEVFSDVCSADTPYSSMERHHAALDALMWEVGRHSLAPRFPSLLSPPETYKLFRVFCLLADRISMGGDLQQVSLRRCEVCEVCRQLVEGLGRDWDWNDWQMVSGSISTFSLPVFLTFIEGRYGENTEPSALSEAVESLFRMFVGQAIFQGRAYQRITRAGGWLRRDIEVTPWCIRASGEVAEELTTDDVKSHTASPGRLTAAVGRSLTLGRNAVGAMRTGVTEVVERSRTLTRSGSPAPSTKSEHKTNDSSGKRGLSLGRWGSASGINSKKRNADHKDSASLGGRESPVPHAEARRSQTLDRATLRSAKSSAALGSSPSPNRTAGGKTLSPRPAKESTKGIIGGVIGRVWKLDITPETEVTSLKDSASGKPCKISIVNTPTARPIVLAAQDHKSKARLMAALQEAILHCKDAMPYQMSVSVSRREEEAEEELRACEERIRRSSQADIIEQTQAELAAERTVSKLRDFEYRTRRSSGACTIRQQDEEIVRNLQARVLREEWAKREELERLQQEQQQLLEEEQRKRRAFEILQKEQEKKLREAEARLKALDSDRRRLDEELRAAREKIVMSGRGKQLLEAKMKVQEGRRPPIRTLSLRPSRQERSSPARSSSFTTSPHRTLLPSPTATDNMLPGSGITPATGSSPPRHAPREHPFARGSLYPRRAQTPGHSASSTPATSPAGANANRSILDYLESGGMNGSSGKASPSGSSSNINNSGIKSIPELKSEEEEGLQVVGWNVADETGVNGAEEPQEILDTSELKPVEGGLKIPKLSITSDVSEAAEVENFYEDGKKYIEIKTYQEKQTPSDENITTTVTTVTKTSDIVTADEDDAEEGSVDGKLSPDLNTSAENHGSALTDESLISPITNSIASTLIAVAADHNSVTTQN</sequence>
<evidence type="ECO:0000259" key="3">
    <source>
        <dbReference type="Pfam" id="PF25530"/>
    </source>
</evidence>
<feature type="compositionally biased region" description="Low complexity" evidence="2">
    <location>
        <begin position="738"/>
        <end position="754"/>
    </location>
</feature>
<feature type="compositionally biased region" description="Basic and acidic residues" evidence="2">
    <location>
        <begin position="315"/>
        <end position="325"/>
    </location>
</feature>
<keyword evidence="4" id="KW-1185">Reference proteome</keyword>
<dbReference type="InterPro" id="IPR057836">
    <property type="entry name" value="EF-hand_SWAP70_N"/>
</dbReference>
<feature type="compositionally biased region" description="Polar residues" evidence="2">
    <location>
        <begin position="304"/>
        <end position="314"/>
    </location>
</feature>
<feature type="compositionally biased region" description="Acidic residues" evidence="2">
    <location>
        <begin position="898"/>
        <end position="908"/>
    </location>
</feature>
<keyword evidence="5" id="KW-0808">Transferase</keyword>
<dbReference type="GO" id="GO:0005634">
    <property type="term" value="C:nucleus"/>
    <property type="evidence" value="ECO:0007669"/>
    <property type="project" value="TreeGrafter"/>
</dbReference>
<reference evidence="5" key="1">
    <citation type="submission" date="2025-08" db="UniProtKB">
        <authorList>
            <consortium name="RefSeq"/>
        </authorList>
    </citation>
    <scope>IDENTIFICATION</scope>
    <source>
        <tissue evidence="5">Whole organism</tissue>
    </source>
</reference>
<organism evidence="4 5">
    <name type="scientific">Hyalella azteca</name>
    <name type="common">Amphipod</name>
    <dbReference type="NCBI Taxonomy" id="294128"/>
    <lineage>
        <taxon>Eukaryota</taxon>
        <taxon>Metazoa</taxon>
        <taxon>Ecdysozoa</taxon>
        <taxon>Arthropoda</taxon>
        <taxon>Crustacea</taxon>
        <taxon>Multicrustacea</taxon>
        <taxon>Malacostraca</taxon>
        <taxon>Eumalacostraca</taxon>
        <taxon>Peracarida</taxon>
        <taxon>Amphipoda</taxon>
        <taxon>Senticaudata</taxon>
        <taxon>Talitrida</taxon>
        <taxon>Talitroidea</taxon>
        <taxon>Hyalellidae</taxon>
        <taxon>Hyalella</taxon>
    </lineage>
</organism>
<dbReference type="Proteomes" id="UP000694843">
    <property type="component" value="Unplaced"/>
</dbReference>
<protein>
    <submittedName>
        <fullName evidence="5">Mitogen-activated protein kinase kinase kinase kinase 4</fullName>
    </submittedName>
</protein>
<dbReference type="RefSeq" id="XP_018012751.1">
    <property type="nucleotide sequence ID" value="XM_018157262.2"/>
</dbReference>
<accession>A0A8B7NH79</accession>
<feature type="compositionally biased region" description="Low complexity" evidence="2">
    <location>
        <begin position="678"/>
        <end position="688"/>
    </location>
</feature>
<feature type="compositionally biased region" description="Polar residues" evidence="2">
    <location>
        <begin position="380"/>
        <end position="395"/>
    </location>
</feature>
<gene>
    <name evidence="5" type="primary">LOC108669838</name>
</gene>
<dbReference type="PANTHER" id="PTHR14383:SF5">
    <property type="entry name" value="RUN DOMAIN-CONTAINING PROTEIN"/>
    <property type="match status" value="1"/>
</dbReference>
<feature type="region of interest" description="Disordered" evidence="2">
    <location>
        <begin position="896"/>
        <end position="931"/>
    </location>
</feature>
<feature type="compositionally biased region" description="Low complexity" evidence="2">
    <location>
        <begin position="772"/>
        <end position="790"/>
    </location>
</feature>
<name>A0A8B7NH79_HYAAZ</name>
<feature type="domain" description="SWAP70 N-terminal EF-hand" evidence="3">
    <location>
        <begin position="7"/>
        <end position="81"/>
    </location>
</feature>
<dbReference type="PANTHER" id="PTHR14383">
    <property type="entry name" value="SWAP-70 RECOMBINASE"/>
    <property type="match status" value="1"/>
</dbReference>
<keyword evidence="5" id="KW-0418">Kinase</keyword>
<evidence type="ECO:0000256" key="1">
    <source>
        <dbReference type="SAM" id="Coils"/>
    </source>
</evidence>
<dbReference type="OrthoDB" id="8434295at2759"/>
<feature type="region of interest" description="Disordered" evidence="2">
    <location>
        <begin position="296"/>
        <end position="413"/>
    </location>
</feature>
<dbReference type="GeneID" id="108669838"/>
<dbReference type="KEGG" id="hazt:108669838"/>
<keyword evidence="1" id="KW-0175">Coiled coil</keyword>
<feature type="coiled-coil region" evidence="1">
    <location>
        <begin position="491"/>
        <end position="518"/>
    </location>
</feature>
<proteinExistence type="predicted"/>
<dbReference type="GO" id="GO:0016301">
    <property type="term" value="F:kinase activity"/>
    <property type="evidence" value="ECO:0007669"/>
    <property type="project" value="UniProtKB-KW"/>
</dbReference>
<dbReference type="Pfam" id="PF25530">
    <property type="entry name" value="EF-hand_SWAP70_N"/>
    <property type="match status" value="1"/>
</dbReference>
<feature type="region of interest" description="Disordered" evidence="2">
    <location>
        <begin position="650"/>
        <end position="790"/>
    </location>
</feature>
<feature type="coiled-coil region" evidence="1">
    <location>
        <begin position="572"/>
        <end position="638"/>
    </location>
</feature>